<dbReference type="InterPro" id="IPR018759">
    <property type="entry name" value="BBP2_2"/>
</dbReference>
<name>A0ABU0C526_9BRAD</name>
<dbReference type="RefSeq" id="WP_307153798.1">
    <property type="nucleotide sequence ID" value="NZ_JAUSUK010000001.1"/>
</dbReference>
<evidence type="ECO:0008006" key="4">
    <source>
        <dbReference type="Google" id="ProtNLM"/>
    </source>
</evidence>
<dbReference type="EMBL" id="JAUSUK010000001">
    <property type="protein sequence ID" value="MDQ0325618.1"/>
    <property type="molecule type" value="Genomic_DNA"/>
</dbReference>
<keyword evidence="3" id="KW-1185">Reference proteome</keyword>
<organism evidence="2 3">
    <name type="scientific">Rhodopseudomonas julia</name>
    <dbReference type="NCBI Taxonomy" id="200617"/>
    <lineage>
        <taxon>Bacteria</taxon>
        <taxon>Pseudomonadati</taxon>
        <taxon>Pseudomonadota</taxon>
        <taxon>Alphaproteobacteria</taxon>
        <taxon>Hyphomicrobiales</taxon>
        <taxon>Nitrobacteraceae</taxon>
        <taxon>Rhodopseudomonas</taxon>
    </lineage>
</organism>
<feature type="region of interest" description="Disordered" evidence="1">
    <location>
        <begin position="58"/>
        <end position="141"/>
    </location>
</feature>
<feature type="compositionally biased region" description="Pro residues" evidence="1">
    <location>
        <begin position="82"/>
        <end position="105"/>
    </location>
</feature>
<protein>
    <recommendedName>
        <fullName evidence="4">Outer membrane beta-barrel protein</fullName>
    </recommendedName>
</protein>
<dbReference type="Pfam" id="PF10082">
    <property type="entry name" value="BBP2_2"/>
    <property type="match status" value="1"/>
</dbReference>
<reference evidence="2 3" key="1">
    <citation type="submission" date="2023-07" db="EMBL/GenBank/DDBJ databases">
        <title>Genomic Encyclopedia of Type Strains, Phase IV (KMG-IV): sequencing the most valuable type-strain genomes for metagenomic binning, comparative biology and taxonomic classification.</title>
        <authorList>
            <person name="Goeker M."/>
        </authorList>
    </citation>
    <scope>NUCLEOTIDE SEQUENCE [LARGE SCALE GENOMIC DNA]</scope>
    <source>
        <strain evidence="2 3">DSM 11549</strain>
    </source>
</reference>
<evidence type="ECO:0000313" key="2">
    <source>
        <dbReference type="EMBL" id="MDQ0325618.1"/>
    </source>
</evidence>
<accession>A0ABU0C526</accession>
<sequence length="529" mass="57482">MRVRLPAIIASAALIGVLVPALLAVQAGPVRAQETSAPVDFTLRGTDAADEDALFQDTGEAGDGEADAGDTGDEAGQRATAAPPPPPPGQPYPTPDAPIGPPPFGPQADEPIGPPLAGPPPPPQPEPRERRVTPKPQLDGRRLIRRVVEEEEAEDPYAQVGVHVGTFVLRPTLDLGVIASDNPDGDEQQSWEAGGLVAPILNLQSDWDRHAVELDLRGTASFYDDHANDDREAEAKFTGRYDISSDTEVNVEAGYLYTLESFTDPDTPSAAVERPAEQNYNAALGVTQRFNRLGMSLRGSFERETYEDVTTASGATISQEDRNNNDYALTGRASYLISPALEPFVEARLGTTRYDESTDSAGYRRDSRWGELTGGVIVNLSPKLAGEIGIGYRHENYDDPRFEDLNAPLATAALLWSPRRLTNVRLDLATTTEGTTIEGASGSVIHSADLTLERRMRHNLFAEAGLGLDYRDYHGVDLTETTWTAFGGLVYDLNRYAALVGRYTYERKILDPGETVETNTVSVRLRLKR</sequence>
<dbReference type="InterPro" id="IPR011250">
    <property type="entry name" value="OMP/PagP_B-barrel"/>
</dbReference>
<evidence type="ECO:0000256" key="1">
    <source>
        <dbReference type="SAM" id="MobiDB-lite"/>
    </source>
</evidence>
<gene>
    <name evidence="2" type="ORF">J2R99_001467</name>
</gene>
<comment type="caution">
    <text evidence="2">The sequence shown here is derived from an EMBL/GenBank/DDBJ whole genome shotgun (WGS) entry which is preliminary data.</text>
</comment>
<evidence type="ECO:0000313" key="3">
    <source>
        <dbReference type="Proteomes" id="UP001230253"/>
    </source>
</evidence>
<feature type="compositionally biased region" description="Acidic residues" evidence="1">
    <location>
        <begin position="58"/>
        <end position="73"/>
    </location>
</feature>
<feature type="compositionally biased region" description="Pro residues" evidence="1">
    <location>
        <begin position="112"/>
        <end position="125"/>
    </location>
</feature>
<proteinExistence type="predicted"/>
<feature type="compositionally biased region" description="Basic and acidic residues" evidence="1">
    <location>
        <begin position="126"/>
        <end position="141"/>
    </location>
</feature>
<dbReference type="SUPFAM" id="SSF56925">
    <property type="entry name" value="OMPA-like"/>
    <property type="match status" value="1"/>
</dbReference>
<dbReference type="Proteomes" id="UP001230253">
    <property type="component" value="Unassembled WGS sequence"/>
</dbReference>